<dbReference type="PANTHER" id="PTHR45646">
    <property type="entry name" value="SERINE/THREONINE-PROTEIN KINASE DOA-RELATED"/>
    <property type="match status" value="1"/>
</dbReference>
<dbReference type="OrthoDB" id="5979581at2759"/>
<evidence type="ECO:0000313" key="7">
    <source>
        <dbReference type="EMBL" id="TEB21262.1"/>
    </source>
</evidence>
<dbReference type="STRING" id="71717.A0A4Y7SHM6"/>
<dbReference type="GO" id="GO:0043484">
    <property type="term" value="P:regulation of RNA splicing"/>
    <property type="evidence" value="ECO:0007669"/>
    <property type="project" value="TreeGrafter"/>
</dbReference>
<dbReference type="Gene3D" id="1.10.510.10">
    <property type="entry name" value="Transferase(Phosphotransferase) domain 1"/>
    <property type="match status" value="1"/>
</dbReference>
<dbReference type="PROSITE" id="PS00109">
    <property type="entry name" value="PROTEIN_KINASE_TYR"/>
    <property type="match status" value="1"/>
</dbReference>
<feature type="domain" description="Protein kinase" evidence="6">
    <location>
        <begin position="37"/>
        <end position="437"/>
    </location>
</feature>
<dbReference type="GO" id="GO:0004674">
    <property type="term" value="F:protein serine/threonine kinase activity"/>
    <property type="evidence" value="ECO:0007669"/>
    <property type="project" value="UniProtKB-KW"/>
</dbReference>
<keyword evidence="8" id="KW-1185">Reference proteome</keyword>
<dbReference type="InterPro" id="IPR051175">
    <property type="entry name" value="CLK_kinases"/>
</dbReference>
<organism evidence="7 8">
    <name type="scientific">Coprinellus micaceus</name>
    <name type="common">Glistening ink-cap mushroom</name>
    <name type="synonym">Coprinus micaceus</name>
    <dbReference type="NCBI Taxonomy" id="71717"/>
    <lineage>
        <taxon>Eukaryota</taxon>
        <taxon>Fungi</taxon>
        <taxon>Dikarya</taxon>
        <taxon>Basidiomycota</taxon>
        <taxon>Agaricomycotina</taxon>
        <taxon>Agaricomycetes</taxon>
        <taxon>Agaricomycetidae</taxon>
        <taxon>Agaricales</taxon>
        <taxon>Agaricineae</taxon>
        <taxon>Psathyrellaceae</taxon>
        <taxon>Coprinellus</taxon>
    </lineage>
</organism>
<dbReference type="InterPro" id="IPR008266">
    <property type="entry name" value="Tyr_kinase_AS"/>
</dbReference>
<evidence type="ECO:0000256" key="1">
    <source>
        <dbReference type="ARBA" id="ARBA00022527"/>
    </source>
</evidence>
<evidence type="ECO:0000313" key="8">
    <source>
        <dbReference type="Proteomes" id="UP000298030"/>
    </source>
</evidence>
<dbReference type="SMART" id="SM00220">
    <property type="entry name" value="S_TKc"/>
    <property type="match status" value="1"/>
</dbReference>
<dbReference type="EMBL" id="QPFP01000117">
    <property type="protein sequence ID" value="TEB21262.1"/>
    <property type="molecule type" value="Genomic_DNA"/>
</dbReference>
<keyword evidence="3" id="KW-0547">Nucleotide-binding</keyword>
<dbReference type="PANTHER" id="PTHR45646:SF11">
    <property type="entry name" value="SERINE_THREONINE-PROTEIN KINASE DOA"/>
    <property type="match status" value="1"/>
</dbReference>
<dbReference type="Gene3D" id="3.30.200.20">
    <property type="entry name" value="Phosphorylase Kinase, domain 1"/>
    <property type="match status" value="1"/>
</dbReference>
<dbReference type="Pfam" id="PF00069">
    <property type="entry name" value="Pkinase"/>
    <property type="match status" value="1"/>
</dbReference>
<name>A0A4Y7SHM6_COPMI</name>
<dbReference type="GO" id="GO:0005524">
    <property type="term" value="F:ATP binding"/>
    <property type="evidence" value="ECO:0007669"/>
    <property type="project" value="UniProtKB-KW"/>
</dbReference>
<keyword evidence="1" id="KW-0723">Serine/threonine-protein kinase</keyword>
<accession>A0A4Y7SHM6</accession>
<protein>
    <submittedName>
        <fullName evidence="7">Kinase-like protein</fullName>
    </submittedName>
</protein>
<keyword evidence="5" id="KW-0067">ATP-binding</keyword>
<reference evidence="7 8" key="1">
    <citation type="journal article" date="2019" name="Nat. Ecol. Evol.">
        <title>Megaphylogeny resolves global patterns of mushroom evolution.</title>
        <authorList>
            <person name="Varga T."/>
            <person name="Krizsan K."/>
            <person name="Foldi C."/>
            <person name="Dima B."/>
            <person name="Sanchez-Garcia M."/>
            <person name="Sanchez-Ramirez S."/>
            <person name="Szollosi G.J."/>
            <person name="Szarkandi J.G."/>
            <person name="Papp V."/>
            <person name="Albert L."/>
            <person name="Andreopoulos W."/>
            <person name="Angelini C."/>
            <person name="Antonin V."/>
            <person name="Barry K.W."/>
            <person name="Bougher N.L."/>
            <person name="Buchanan P."/>
            <person name="Buyck B."/>
            <person name="Bense V."/>
            <person name="Catcheside P."/>
            <person name="Chovatia M."/>
            <person name="Cooper J."/>
            <person name="Damon W."/>
            <person name="Desjardin D."/>
            <person name="Finy P."/>
            <person name="Geml J."/>
            <person name="Haridas S."/>
            <person name="Hughes K."/>
            <person name="Justo A."/>
            <person name="Karasinski D."/>
            <person name="Kautmanova I."/>
            <person name="Kiss B."/>
            <person name="Kocsube S."/>
            <person name="Kotiranta H."/>
            <person name="LaButti K.M."/>
            <person name="Lechner B.E."/>
            <person name="Liimatainen K."/>
            <person name="Lipzen A."/>
            <person name="Lukacs Z."/>
            <person name="Mihaltcheva S."/>
            <person name="Morgado L.N."/>
            <person name="Niskanen T."/>
            <person name="Noordeloos M.E."/>
            <person name="Ohm R.A."/>
            <person name="Ortiz-Santana B."/>
            <person name="Ovrebo C."/>
            <person name="Racz N."/>
            <person name="Riley R."/>
            <person name="Savchenko A."/>
            <person name="Shiryaev A."/>
            <person name="Soop K."/>
            <person name="Spirin V."/>
            <person name="Szebenyi C."/>
            <person name="Tomsovsky M."/>
            <person name="Tulloss R.E."/>
            <person name="Uehling J."/>
            <person name="Grigoriev I.V."/>
            <person name="Vagvolgyi C."/>
            <person name="Papp T."/>
            <person name="Martin F.M."/>
            <person name="Miettinen O."/>
            <person name="Hibbett D.S."/>
            <person name="Nagy L.G."/>
        </authorList>
    </citation>
    <scope>NUCLEOTIDE SEQUENCE [LARGE SCALE GENOMIC DNA]</scope>
    <source>
        <strain evidence="7 8">FP101781</strain>
    </source>
</reference>
<evidence type="ECO:0000256" key="4">
    <source>
        <dbReference type="ARBA" id="ARBA00022777"/>
    </source>
</evidence>
<dbReference type="PROSITE" id="PS50011">
    <property type="entry name" value="PROTEIN_KINASE_DOM"/>
    <property type="match status" value="1"/>
</dbReference>
<comment type="caution">
    <text evidence="7">The sequence shown here is derived from an EMBL/GenBank/DDBJ whole genome shotgun (WGS) entry which is preliminary data.</text>
</comment>
<evidence type="ECO:0000256" key="2">
    <source>
        <dbReference type="ARBA" id="ARBA00022679"/>
    </source>
</evidence>
<dbReference type="InterPro" id="IPR000719">
    <property type="entry name" value="Prot_kinase_dom"/>
</dbReference>
<dbReference type="InterPro" id="IPR011009">
    <property type="entry name" value="Kinase-like_dom_sf"/>
</dbReference>
<keyword evidence="4 7" id="KW-0418">Kinase</keyword>
<evidence type="ECO:0000256" key="3">
    <source>
        <dbReference type="ARBA" id="ARBA00022741"/>
    </source>
</evidence>
<sequence length="440" mass="49145">MCRYRPSSLEEVEDLETYVENGNHPCSIGDTLSNGRYQILHKLGFGGSSTVWLARDRGPHSLPASPTRALVTMKIMAASLSTRPPAEVQEITIPERLCSRLARTNVGLVRNIQSVQDCFFHNGPNGHHLCIVSPVLGPSVLAIEDFLSVEHHTRIRKVIAQKIAKEAAVALEGIHSAGVVHGDFTTSNLLLALQPGVSHWTDREVYETLGKPTTEAVVTQGNQSPIHAPREVVEAASIDRLSSYLSFSVVVSDFGQSFLAKGGLPKHLRPATVTHYTPPEMRFEGRVDFASDIWMLACAIYEIRAGHSLFDSFLRSDSVVTMEMVSALGRLPDPWWSKFDSRHKWFNDSGEPRPVEEQERDGVMLICEKETLRQMVQRIGRNEEPPVWGTKWDPLTEALGPLSEGETDLLTDLLEKTLRYNPAERLTIQEVIKHPWFDSK</sequence>
<dbReference type="AlphaFoldDB" id="A0A4Y7SHM6"/>
<dbReference type="SUPFAM" id="SSF56112">
    <property type="entry name" value="Protein kinase-like (PK-like)"/>
    <property type="match status" value="1"/>
</dbReference>
<keyword evidence="2" id="KW-0808">Transferase</keyword>
<evidence type="ECO:0000259" key="6">
    <source>
        <dbReference type="PROSITE" id="PS50011"/>
    </source>
</evidence>
<dbReference type="Proteomes" id="UP000298030">
    <property type="component" value="Unassembled WGS sequence"/>
</dbReference>
<evidence type="ECO:0000256" key="5">
    <source>
        <dbReference type="ARBA" id="ARBA00022840"/>
    </source>
</evidence>
<proteinExistence type="predicted"/>
<dbReference type="GO" id="GO:0005634">
    <property type="term" value="C:nucleus"/>
    <property type="evidence" value="ECO:0007669"/>
    <property type="project" value="TreeGrafter"/>
</dbReference>
<gene>
    <name evidence="7" type="ORF">FA13DRAFT_1832999</name>
</gene>